<dbReference type="HAMAP" id="MF_02088">
    <property type="entry name" value="Q_prec_transport"/>
    <property type="match status" value="1"/>
</dbReference>
<name>A0A9D2RGK0_9BURK</name>
<comment type="subcellular location">
    <subcellularLocation>
        <location evidence="1">Cell inner membrane</location>
        <topology evidence="1">Multi-pass membrane protein</topology>
    </subcellularLocation>
</comment>
<feature type="transmembrane region" description="Helical" evidence="1">
    <location>
        <begin position="42"/>
        <end position="60"/>
    </location>
</feature>
<keyword evidence="1" id="KW-0812">Transmembrane</keyword>
<feature type="transmembrane region" description="Helical" evidence="1">
    <location>
        <begin position="122"/>
        <end position="147"/>
    </location>
</feature>
<feature type="transmembrane region" description="Helical" evidence="1">
    <location>
        <begin position="12"/>
        <end position="30"/>
    </location>
</feature>
<organism evidence="2 3">
    <name type="scientific">Candidatus Paenalcaligenes intestinipullorum</name>
    <dbReference type="NCBI Taxonomy" id="2838718"/>
    <lineage>
        <taxon>Bacteria</taxon>
        <taxon>Pseudomonadati</taxon>
        <taxon>Pseudomonadota</taxon>
        <taxon>Betaproteobacteria</taxon>
        <taxon>Burkholderiales</taxon>
        <taxon>Alcaligenaceae</taxon>
        <taxon>Paenalcaligenes</taxon>
    </lineage>
</organism>
<keyword evidence="1" id="KW-1003">Cell membrane</keyword>
<comment type="caution">
    <text evidence="2">The sequence shown here is derived from an EMBL/GenBank/DDBJ whole genome shotgun (WGS) entry which is preliminary data.</text>
</comment>
<proteinExistence type="inferred from homology"/>
<keyword evidence="1" id="KW-0997">Cell inner membrane</keyword>
<dbReference type="GO" id="GO:0022857">
    <property type="term" value="F:transmembrane transporter activity"/>
    <property type="evidence" value="ECO:0007669"/>
    <property type="project" value="UniProtKB-UniRule"/>
</dbReference>
<dbReference type="Proteomes" id="UP000823889">
    <property type="component" value="Unassembled WGS sequence"/>
</dbReference>
<dbReference type="AlphaFoldDB" id="A0A9D2RGK0"/>
<keyword evidence="1" id="KW-1133">Transmembrane helix</keyword>
<keyword evidence="1" id="KW-0813">Transport</keyword>
<dbReference type="InterPro" id="IPR003744">
    <property type="entry name" value="YhhQ"/>
</dbReference>
<dbReference type="PANTHER" id="PTHR34300">
    <property type="entry name" value="QUEUOSINE PRECURSOR TRANSPORTER-RELATED"/>
    <property type="match status" value="1"/>
</dbReference>
<dbReference type="EMBL" id="DWUQ01000136">
    <property type="protein sequence ID" value="HJD44668.1"/>
    <property type="molecule type" value="Genomic_DNA"/>
</dbReference>
<evidence type="ECO:0000313" key="3">
    <source>
        <dbReference type="Proteomes" id="UP000823889"/>
    </source>
</evidence>
<dbReference type="PANTHER" id="PTHR34300:SF1">
    <property type="entry name" value="QUEUOSINE PRECURSOR TRANSPORTER"/>
    <property type="match status" value="1"/>
</dbReference>
<reference evidence="2" key="2">
    <citation type="submission" date="2021-04" db="EMBL/GenBank/DDBJ databases">
        <authorList>
            <person name="Gilroy R."/>
        </authorList>
    </citation>
    <scope>NUCLEOTIDE SEQUENCE</scope>
    <source>
        <strain evidence="2">9264</strain>
    </source>
</reference>
<evidence type="ECO:0000313" key="2">
    <source>
        <dbReference type="EMBL" id="HJD44668.1"/>
    </source>
</evidence>
<comment type="similarity">
    <text evidence="1">Belongs to the vitamin uptake transporter (VUT/ECF) (TC 2.A.88) family. Q precursor transporter subfamily.</text>
</comment>
<accession>A0A9D2RGK0</accession>
<feature type="transmembrane region" description="Helical" evidence="1">
    <location>
        <begin position="159"/>
        <end position="181"/>
    </location>
</feature>
<comment type="function">
    <text evidence="1">Involved in the import of queuosine (Q) precursors, required for Q precursor salvage.</text>
</comment>
<dbReference type="Pfam" id="PF02592">
    <property type="entry name" value="Vut_1"/>
    <property type="match status" value="1"/>
</dbReference>
<keyword evidence="1" id="KW-0472">Membrane</keyword>
<dbReference type="NCBIfam" id="TIGR00697">
    <property type="entry name" value="queuosine precursor transporter"/>
    <property type="match status" value="1"/>
</dbReference>
<protein>
    <recommendedName>
        <fullName evidence="1">Probable queuosine precursor transporter</fullName>
        <shortName evidence="1">Q precursor transporter</shortName>
    </recommendedName>
</protein>
<gene>
    <name evidence="2" type="ORF">H9906_06535</name>
</gene>
<dbReference type="GO" id="GO:0005886">
    <property type="term" value="C:plasma membrane"/>
    <property type="evidence" value="ECO:0007669"/>
    <property type="project" value="UniProtKB-SubCell"/>
</dbReference>
<feature type="transmembrane region" description="Helical" evidence="1">
    <location>
        <begin position="72"/>
        <end position="102"/>
    </location>
</feature>
<sequence>MSTSVRSSFVTISPIAYVVAIAIMIAIVVASNVLVQFPINPWLTYGALTYPIAFLVSDLLNRRYGPAMARKVALAGFVAALAISFYVASPRIALASGFAYLSSQLLDIQVFDRLRAASWWKAPLIAGILAATLDTFIFFLIAFYGHAEVSWFKLFMGDLGVKLALNLVMLAPFRAFMWNLAKPASDL</sequence>
<reference evidence="2" key="1">
    <citation type="journal article" date="2021" name="PeerJ">
        <title>Extensive microbial diversity within the chicken gut microbiome revealed by metagenomics and culture.</title>
        <authorList>
            <person name="Gilroy R."/>
            <person name="Ravi A."/>
            <person name="Getino M."/>
            <person name="Pursley I."/>
            <person name="Horton D.L."/>
            <person name="Alikhan N.F."/>
            <person name="Baker D."/>
            <person name="Gharbi K."/>
            <person name="Hall N."/>
            <person name="Watson M."/>
            <person name="Adriaenssens E.M."/>
            <person name="Foster-Nyarko E."/>
            <person name="Jarju S."/>
            <person name="Secka A."/>
            <person name="Antonio M."/>
            <person name="Oren A."/>
            <person name="Chaudhuri R.R."/>
            <person name="La Ragione R."/>
            <person name="Hildebrand F."/>
            <person name="Pallen M.J."/>
        </authorList>
    </citation>
    <scope>NUCLEOTIDE SEQUENCE</scope>
    <source>
        <strain evidence="2">9264</strain>
    </source>
</reference>
<evidence type="ECO:0000256" key="1">
    <source>
        <dbReference type="HAMAP-Rule" id="MF_02088"/>
    </source>
</evidence>